<feature type="region of interest" description="Disordered" evidence="8">
    <location>
        <begin position="18"/>
        <end position="50"/>
    </location>
</feature>
<dbReference type="PROSITE" id="PS01121">
    <property type="entry name" value="CASPASE_HIS"/>
    <property type="match status" value="1"/>
</dbReference>
<keyword evidence="4" id="KW-0378">Hydrolase</keyword>
<gene>
    <name evidence="11" type="ORF">DSTB1V02_LOCUS3897</name>
</gene>
<dbReference type="GO" id="GO:0004197">
    <property type="term" value="F:cysteine-type endopeptidase activity"/>
    <property type="evidence" value="ECO:0007669"/>
    <property type="project" value="InterPro"/>
</dbReference>
<dbReference type="Gene3D" id="3.40.50.1460">
    <property type="match status" value="1"/>
</dbReference>
<feature type="domain" description="Caspase family p20" evidence="10">
    <location>
        <begin position="81"/>
        <end position="228"/>
    </location>
</feature>
<dbReference type="SUPFAM" id="SSF52129">
    <property type="entry name" value="Caspase-like"/>
    <property type="match status" value="1"/>
</dbReference>
<dbReference type="InterPro" id="IPR015917">
    <property type="entry name" value="Pept_C14A"/>
</dbReference>
<dbReference type="InterPro" id="IPR033139">
    <property type="entry name" value="Caspase_cys_AS"/>
</dbReference>
<dbReference type="PRINTS" id="PR00376">
    <property type="entry name" value="IL1BCENZYME"/>
</dbReference>
<comment type="similarity">
    <text evidence="1 7">Belongs to the peptidase C14A family.</text>
</comment>
<keyword evidence="3" id="KW-0053">Apoptosis</keyword>
<evidence type="ECO:0000256" key="6">
    <source>
        <dbReference type="ARBA" id="ARBA00023145"/>
    </source>
</evidence>
<evidence type="ECO:0000256" key="4">
    <source>
        <dbReference type="ARBA" id="ARBA00022801"/>
    </source>
</evidence>
<dbReference type="CDD" id="cd00032">
    <property type="entry name" value="CASc"/>
    <property type="match status" value="1"/>
</dbReference>
<keyword evidence="6" id="KW-0865">Zymogen</keyword>
<keyword evidence="2" id="KW-0645">Protease</keyword>
<dbReference type="InterPro" id="IPR016129">
    <property type="entry name" value="Caspase_his_AS"/>
</dbReference>
<dbReference type="EMBL" id="CAJPEV010000539">
    <property type="protein sequence ID" value="CAG0886273.1"/>
    <property type="molecule type" value="Genomic_DNA"/>
</dbReference>
<feature type="compositionally biased region" description="Basic and acidic residues" evidence="8">
    <location>
        <begin position="34"/>
        <end position="43"/>
    </location>
</feature>
<evidence type="ECO:0000313" key="11">
    <source>
        <dbReference type="EMBL" id="CAD7243992.1"/>
    </source>
</evidence>
<accession>A0A7R9A0T8</accession>
<sequence>PISCLYAAFQGVVSSSQPCQRQPGSCSAETAAGRPREEEDARGRAAGNAQGRSVILSTPIYVGRTSNPRGPPDAYKMSANPRGKALVISNYDFGGLMNNRPGTDIDAVKIRDLFEKLHFSVDVEKDLTRQEMKLKLKEFARAPEHRQSDCCVVVIMSHGYQSPGEDPEGSWRPLGQQPGSTHRPCPYVVYSSDGRALEVEWIIQQFNIAEALKGKPKLFIIQACRGKGQQARGQSGNFVESDANRFGGASQDELNADDIFVANSTIPYYVSYRNSQEGTWFIQSICHVFAESAHSMDLQVLIRKVHDRLAMHEGPNGEKQSAELWVRGKTKALFFNPGFVDS</sequence>
<name>A0A7R9A0T8_9CRUS</name>
<feature type="compositionally biased region" description="Polar residues" evidence="8">
    <location>
        <begin position="18"/>
        <end position="28"/>
    </location>
</feature>
<protein>
    <submittedName>
        <fullName evidence="11">Uncharacterized protein</fullName>
    </submittedName>
</protein>
<evidence type="ECO:0000256" key="5">
    <source>
        <dbReference type="ARBA" id="ARBA00022807"/>
    </source>
</evidence>
<evidence type="ECO:0000256" key="1">
    <source>
        <dbReference type="ARBA" id="ARBA00010134"/>
    </source>
</evidence>
<evidence type="ECO:0000256" key="2">
    <source>
        <dbReference type="ARBA" id="ARBA00022670"/>
    </source>
</evidence>
<dbReference type="OrthoDB" id="6044770at2759"/>
<dbReference type="PANTHER" id="PTHR47901:SF8">
    <property type="entry name" value="CASPASE-3"/>
    <property type="match status" value="1"/>
</dbReference>
<evidence type="ECO:0000259" key="9">
    <source>
        <dbReference type="PROSITE" id="PS50207"/>
    </source>
</evidence>
<dbReference type="InterPro" id="IPR011600">
    <property type="entry name" value="Pept_C14_caspase"/>
</dbReference>
<dbReference type="SMART" id="SM00115">
    <property type="entry name" value="CASc"/>
    <property type="match status" value="1"/>
</dbReference>
<dbReference type="Pfam" id="PF00656">
    <property type="entry name" value="Peptidase_C14"/>
    <property type="match status" value="1"/>
</dbReference>
<evidence type="ECO:0000256" key="3">
    <source>
        <dbReference type="ARBA" id="ARBA00022703"/>
    </source>
</evidence>
<evidence type="ECO:0000256" key="7">
    <source>
        <dbReference type="RuleBase" id="RU003971"/>
    </source>
</evidence>
<keyword evidence="12" id="KW-1185">Reference proteome</keyword>
<dbReference type="AlphaFoldDB" id="A0A7R9A0T8"/>
<evidence type="ECO:0000259" key="10">
    <source>
        <dbReference type="PROSITE" id="PS50208"/>
    </source>
</evidence>
<feature type="non-terminal residue" evidence="11">
    <location>
        <position position="1"/>
    </location>
</feature>
<dbReference type="PANTHER" id="PTHR47901">
    <property type="entry name" value="CASPASE RECRUITMENT DOMAIN-CONTAINING PROTEIN 18"/>
    <property type="match status" value="1"/>
</dbReference>
<feature type="domain" description="Caspase family p10" evidence="9">
    <location>
        <begin position="258"/>
        <end position="337"/>
    </location>
</feature>
<reference evidence="11" key="1">
    <citation type="submission" date="2020-11" db="EMBL/GenBank/DDBJ databases">
        <authorList>
            <person name="Tran Van P."/>
        </authorList>
    </citation>
    <scope>NUCLEOTIDE SEQUENCE</scope>
</reference>
<proteinExistence type="inferred from homology"/>
<organism evidence="11">
    <name type="scientific">Darwinula stevensoni</name>
    <dbReference type="NCBI Taxonomy" id="69355"/>
    <lineage>
        <taxon>Eukaryota</taxon>
        <taxon>Metazoa</taxon>
        <taxon>Ecdysozoa</taxon>
        <taxon>Arthropoda</taxon>
        <taxon>Crustacea</taxon>
        <taxon>Oligostraca</taxon>
        <taxon>Ostracoda</taxon>
        <taxon>Podocopa</taxon>
        <taxon>Podocopida</taxon>
        <taxon>Darwinulocopina</taxon>
        <taxon>Darwinuloidea</taxon>
        <taxon>Darwinulidae</taxon>
        <taxon>Darwinula</taxon>
    </lineage>
</organism>
<dbReference type="InterPro" id="IPR029030">
    <property type="entry name" value="Caspase-like_dom_sf"/>
</dbReference>
<dbReference type="InterPro" id="IPR001309">
    <property type="entry name" value="Pept_C14_p20"/>
</dbReference>
<dbReference type="EMBL" id="LR900056">
    <property type="protein sequence ID" value="CAD7243992.1"/>
    <property type="molecule type" value="Genomic_DNA"/>
</dbReference>
<dbReference type="PROSITE" id="PS50208">
    <property type="entry name" value="CASPASE_P20"/>
    <property type="match status" value="1"/>
</dbReference>
<dbReference type="GO" id="GO:0006915">
    <property type="term" value="P:apoptotic process"/>
    <property type="evidence" value="ECO:0007669"/>
    <property type="project" value="UniProtKB-KW"/>
</dbReference>
<dbReference type="InterPro" id="IPR002398">
    <property type="entry name" value="Pept_C14"/>
</dbReference>
<dbReference type="PROSITE" id="PS01122">
    <property type="entry name" value="CASPASE_CYS"/>
    <property type="match status" value="1"/>
</dbReference>
<dbReference type="InterPro" id="IPR002138">
    <property type="entry name" value="Pept_C14_p10"/>
</dbReference>
<dbReference type="PROSITE" id="PS50207">
    <property type="entry name" value="CASPASE_P10"/>
    <property type="match status" value="1"/>
</dbReference>
<keyword evidence="5" id="KW-0788">Thiol protease</keyword>
<dbReference type="GO" id="GO:0006508">
    <property type="term" value="P:proteolysis"/>
    <property type="evidence" value="ECO:0007669"/>
    <property type="project" value="UniProtKB-KW"/>
</dbReference>
<dbReference type="Proteomes" id="UP000677054">
    <property type="component" value="Unassembled WGS sequence"/>
</dbReference>
<evidence type="ECO:0000313" key="12">
    <source>
        <dbReference type="Proteomes" id="UP000677054"/>
    </source>
</evidence>
<evidence type="ECO:0000256" key="8">
    <source>
        <dbReference type="SAM" id="MobiDB-lite"/>
    </source>
</evidence>